<organism evidence="5 6">
    <name type="scientific">Cyanidiococcus yangmingshanensis</name>
    <dbReference type="NCBI Taxonomy" id="2690220"/>
    <lineage>
        <taxon>Eukaryota</taxon>
        <taxon>Rhodophyta</taxon>
        <taxon>Bangiophyceae</taxon>
        <taxon>Cyanidiales</taxon>
        <taxon>Cyanidiaceae</taxon>
        <taxon>Cyanidiococcus</taxon>
    </lineage>
</organism>
<name>A0A7J7IMT2_9RHOD</name>
<dbReference type="Gene3D" id="2.40.50.140">
    <property type="entry name" value="Nucleic acid-binding proteins"/>
    <property type="match status" value="1"/>
</dbReference>
<dbReference type="OrthoDB" id="10255768at2759"/>
<accession>A0A7J7IMT2</accession>
<evidence type="ECO:0000256" key="2">
    <source>
        <dbReference type="ARBA" id="ARBA00022840"/>
    </source>
</evidence>
<evidence type="ECO:0000256" key="3">
    <source>
        <dbReference type="SAM" id="MobiDB-lite"/>
    </source>
</evidence>
<evidence type="ECO:0000313" key="5">
    <source>
        <dbReference type="EMBL" id="KAF6004413.1"/>
    </source>
</evidence>
<dbReference type="Proteomes" id="UP000530660">
    <property type="component" value="Unassembled WGS sequence"/>
</dbReference>
<evidence type="ECO:0000313" key="6">
    <source>
        <dbReference type="Proteomes" id="UP000530660"/>
    </source>
</evidence>
<keyword evidence="5" id="KW-0647">Proteasome</keyword>
<dbReference type="InterPro" id="IPR032501">
    <property type="entry name" value="Prot_ATP_ID_OB_2nd"/>
</dbReference>
<dbReference type="GO" id="GO:0005524">
    <property type="term" value="F:ATP binding"/>
    <property type="evidence" value="ECO:0007669"/>
    <property type="project" value="UniProtKB-KW"/>
</dbReference>
<proteinExistence type="predicted"/>
<feature type="compositionally biased region" description="Basic and acidic residues" evidence="3">
    <location>
        <begin position="19"/>
        <end position="31"/>
    </location>
</feature>
<dbReference type="InterPro" id="IPR012340">
    <property type="entry name" value="NA-bd_OB-fold"/>
</dbReference>
<dbReference type="AlphaFoldDB" id="A0A7J7IMT2"/>
<feature type="domain" description="Proteasomal ATPase second OB" evidence="4">
    <location>
        <begin position="114"/>
        <end position="168"/>
    </location>
</feature>
<gene>
    <name evidence="5" type="primary">PSMC1_1</name>
    <name evidence="5" type="ORF">F1559_001807</name>
</gene>
<keyword evidence="1" id="KW-0547">Nucleotide-binding</keyword>
<dbReference type="PANTHER" id="PTHR23073">
    <property type="entry name" value="26S PROTEASOME REGULATORY SUBUNIT"/>
    <property type="match status" value="1"/>
</dbReference>
<dbReference type="FunFam" id="2.40.50.140:FF:000030">
    <property type="entry name" value="26S protease regulatory subunit 4"/>
    <property type="match status" value="1"/>
</dbReference>
<dbReference type="Pfam" id="PF16450">
    <property type="entry name" value="Prot_ATP_ID_OB_C"/>
    <property type="match status" value="1"/>
</dbReference>
<reference evidence="5 6" key="1">
    <citation type="journal article" date="2020" name="J. Phycol.">
        <title>Comparative genome analysis reveals Cyanidiococcus gen. nov., a new extremophilic red algal genus sister to Cyanidioschyzon (Cyanidioschyzonaceae, Rhodophyta).</title>
        <authorList>
            <person name="Liu S.-L."/>
            <person name="Chiang Y.-R."/>
            <person name="Yoon H.S."/>
            <person name="Fu H.-Y."/>
        </authorList>
    </citation>
    <scope>NUCLEOTIDE SEQUENCE [LARGE SCALE GENOMIC DNA]</scope>
    <source>
        <strain evidence="5 6">THAL066</strain>
    </source>
</reference>
<keyword evidence="6" id="KW-1185">Reference proteome</keyword>
<protein>
    <submittedName>
        <fullName evidence="5">26S proteasome regulatory subunit 4</fullName>
    </submittedName>
</protein>
<dbReference type="GO" id="GO:0000502">
    <property type="term" value="C:proteasome complex"/>
    <property type="evidence" value="ECO:0007669"/>
    <property type="project" value="UniProtKB-KW"/>
</dbReference>
<dbReference type="InterPro" id="IPR050221">
    <property type="entry name" value="26S_Proteasome_ATPase"/>
</dbReference>
<evidence type="ECO:0000259" key="4">
    <source>
        <dbReference type="Pfam" id="PF16450"/>
    </source>
</evidence>
<dbReference type="EMBL" id="VWRR01000003">
    <property type="protein sequence ID" value="KAF6004413.1"/>
    <property type="molecule type" value="Genomic_DNA"/>
</dbReference>
<keyword evidence="2" id="KW-0067">ATP-binding</keyword>
<comment type="caution">
    <text evidence="5">The sequence shown here is derived from an EMBL/GenBank/DDBJ whole genome shotgun (WGS) entry which is preliminary data.</text>
</comment>
<sequence length="266" mass="29554">MGNGQSLPPGSGPGGKRGNRLDKGEKKKRFDVAPGSTRFGRKRKRRGPAALQRLPAINPAVKCKLRLLRLERLKDCLLLEEEYITNAILNKPLVERVEEDRAKVEALRGTPLGVGTLEEIIDDNHAIVSSAMGPEYYVNVCSFVDHEQMEPGCSVLLHNKVLSVVGVLAEDTDPSVSVMKVEKGTTRDLCRRWWSRSTDSGDQRSSRTSPDASRALRGYRYPATQGGDSLWRTWNWEDAFGQGRSELHVSNVLASNWKRANSETLG</sequence>
<feature type="region of interest" description="Disordered" evidence="3">
    <location>
        <begin position="1"/>
        <end position="48"/>
    </location>
</feature>
<evidence type="ECO:0000256" key="1">
    <source>
        <dbReference type="ARBA" id="ARBA00022741"/>
    </source>
</evidence>